<protein>
    <recommendedName>
        <fullName evidence="4">Nif11 domain-containing protein</fullName>
    </recommendedName>
</protein>
<evidence type="ECO:0000313" key="3">
    <source>
        <dbReference type="Proteomes" id="UP001050975"/>
    </source>
</evidence>
<evidence type="ECO:0000313" key="2">
    <source>
        <dbReference type="EMBL" id="GET35338.1"/>
    </source>
</evidence>
<keyword evidence="3" id="KW-1185">Reference proteome</keyword>
<dbReference type="EMBL" id="BLAY01000001">
    <property type="protein sequence ID" value="GET35338.1"/>
    <property type="molecule type" value="Genomic_DNA"/>
</dbReference>
<name>A0AAV3X261_9CYAN</name>
<accession>A0AAV3X261</accession>
<sequence length="88" mass="10554">MLELKSRQLDQSEEETATEASEADLQQRVEELQRADRSLYNLMGMEVWAIAKTMDDIYPGFWHQFMENRRIACKQFMQEKRQAHRSQD</sequence>
<feature type="compositionally biased region" description="Basic and acidic residues" evidence="1">
    <location>
        <begin position="1"/>
        <end position="10"/>
    </location>
</feature>
<feature type="region of interest" description="Disordered" evidence="1">
    <location>
        <begin position="1"/>
        <end position="25"/>
    </location>
</feature>
<dbReference type="AlphaFoldDB" id="A0AAV3X261"/>
<organism evidence="2 3">
    <name type="scientific">Microseira wollei NIES-4236</name>
    <dbReference type="NCBI Taxonomy" id="2530354"/>
    <lineage>
        <taxon>Bacteria</taxon>
        <taxon>Bacillati</taxon>
        <taxon>Cyanobacteriota</taxon>
        <taxon>Cyanophyceae</taxon>
        <taxon>Oscillatoriophycideae</taxon>
        <taxon>Aerosakkonematales</taxon>
        <taxon>Aerosakkonemataceae</taxon>
        <taxon>Microseira</taxon>
    </lineage>
</organism>
<evidence type="ECO:0000256" key="1">
    <source>
        <dbReference type="SAM" id="MobiDB-lite"/>
    </source>
</evidence>
<reference evidence="2" key="1">
    <citation type="submission" date="2019-10" db="EMBL/GenBank/DDBJ databases">
        <title>Draft genome sequece of Microseira wollei NIES-4236.</title>
        <authorList>
            <person name="Yamaguchi H."/>
            <person name="Suzuki S."/>
            <person name="Kawachi M."/>
        </authorList>
    </citation>
    <scope>NUCLEOTIDE SEQUENCE</scope>
    <source>
        <strain evidence="2">NIES-4236</strain>
    </source>
</reference>
<comment type="caution">
    <text evidence="2">The sequence shown here is derived from an EMBL/GenBank/DDBJ whole genome shotgun (WGS) entry which is preliminary data.</text>
</comment>
<gene>
    <name evidence="2" type="ORF">MiSe_00800</name>
</gene>
<dbReference type="Proteomes" id="UP001050975">
    <property type="component" value="Unassembled WGS sequence"/>
</dbReference>
<evidence type="ECO:0008006" key="4">
    <source>
        <dbReference type="Google" id="ProtNLM"/>
    </source>
</evidence>
<proteinExistence type="predicted"/>